<dbReference type="Proteomes" id="UP000000305">
    <property type="component" value="Unassembled WGS sequence"/>
</dbReference>
<dbReference type="AlphaFoldDB" id="E9G8S9"/>
<feature type="region of interest" description="Disordered" evidence="1">
    <location>
        <begin position="56"/>
        <end position="85"/>
    </location>
</feature>
<proteinExistence type="predicted"/>
<accession>E9G8S9</accession>
<protein>
    <submittedName>
        <fullName evidence="2">Uncharacterized protein</fullName>
    </submittedName>
</protein>
<name>E9G8S9_DAPPU</name>
<gene>
    <name evidence="2" type="ORF">DAPPUDRAFT_315117</name>
</gene>
<evidence type="ECO:0000313" key="2">
    <source>
        <dbReference type="EMBL" id="EFX84025.1"/>
    </source>
</evidence>
<keyword evidence="3" id="KW-1185">Reference proteome</keyword>
<sequence length="117" mass="12947">MHSNAVENPQNNPPASRTLKANKLIQTYIQIDLMGQDSFVENYLLTQLNEKDGVEVRPLPVKDPIDDTGMATPGRHSERGDGVNDDSSNEILISVIFAPLISCQWRCATSTTAFEML</sequence>
<evidence type="ECO:0000313" key="3">
    <source>
        <dbReference type="Proteomes" id="UP000000305"/>
    </source>
</evidence>
<dbReference type="HOGENOM" id="CLU_2087207_0_0_1"/>
<reference evidence="2 3" key="1">
    <citation type="journal article" date="2011" name="Science">
        <title>The ecoresponsive genome of Daphnia pulex.</title>
        <authorList>
            <person name="Colbourne J.K."/>
            <person name="Pfrender M.E."/>
            <person name="Gilbert D."/>
            <person name="Thomas W.K."/>
            <person name="Tucker A."/>
            <person name="Oakley T.H."/>
            <person name="Tokishita S."/>
            <person name="Aerts A."/>
            <person name="Arnold G.J."/>
            <person name="Basu M.K."/>
            <person name="Bauer D.J."/>
            <person name="Caceres C.E."/>
            <person name="Carmel L."/>
            <person name="Casola C."/>
            <person name="Choi J.H."/>
            <person name="Detter J.C."/>
            <person name="Dong Q."/>
            <person name="Dusheyko S."/>
            <person name="Eads B.D."/>
            <person name="Frohlich T."/>
            <person name="Geiler-Samerotte K.A."/>
            <person name="Gerlach D."/>
            <person name="Hatcher P."/>
            <person name="Jogdeo S."/>
            <person name="Krijgsveld J."/>
            <person name="Kriventseva E.V."/>
            <person name="Kultz D."/>
            <person name="Laforsch C."/>
            <person name="Lindquist E."/>
            <person name="Lopez J."/>
            <person name="Manak J.R."/>
            <person name="Muller J."/>
            <person name="Pangilinan J."/>
            <person name="Patwardhan R.P."/>
            <person name="Pitluck S."/>
            <person name="Pritham E.J."/>
            <person name="Rechtsteiner A."/>
            <person name="Rho M."/>
            <person name="Rogozin I.B."/>
            <person name="Sakarya O."/>
            <person name="Salamov A."/>
            <person name="Schaack S."/>
            <person name="Shapiro H."/>
            <person name="Shiga Y."/>
            <person name="Skalitzky C."/>
            <person name="Smith Z."/>
            <person name="Souvorov A."/>
            <person name="Sung W."/>
            <person name="Tang Z."/>
            <person name="Tsuchiya D."/>
            <person name="Tu H."/>
            <person name="Vos H."/>
            <person name="Wang M."/>
            <person name="Wolf Y.I."/>
            <person name="Yamagata H."/>
            <person name="Yamada T."/>
            <person name="Ye Y."/>
            <person name="Shaw J.R."/>
            <person name="Andrews J."/>
            <person name="Crease T.J."/>
            <person name="Tang H."/>
            <person name="Lucas S.M."/>
            <person name="Robertson H.M."/>
            <person name="Bork P."/>
            <person name="Koonin E.V."/>
            <person name="Zdobnov E.M."/>
            <person name="Grigoriev I.V."/>
            <person name="Lynch M."/>
            <person name="Boore J.L."/>
        </authorList>
    </citation>
    <scope>NUCLEOTIDE SEQUENCE [LARGE SCALE GENOMIC DNA]</scope>
</reference>
<evidence type="ECO:0000256" key="1">
    <source>
        <dbReference type="SAM" id="MobiDB-lite"/>
    </source>
</evidence>
<dbReference type="EMBL" id="GL732535">
    <property type="protein sequence ID" value="EFX84025.1"/>
    <property type="molecule type" value="Genomic_DNA"/>
</dbReference>
<dbReference type="KEGG" id="dpx:DAPPUDRAFT_315117"/>
<dbReference type="InParanoid" id="E9G8S9"/>
<organism evidence="2 3">
    <name type="scientific">Daphnia pulex</name>
    <name type="common">Water flea</name>
    <dbReference type="NCBI Taxonomy" id="6669"/>
    <lineage>
        <taxon>Eukaryota</taxon>
        <taxon>Metazoa</taxon>
        <taxon>Ecdysozoa</taxon>
        <taxon>Arthropoda</taxon>
        <taxon>Crustacea</taxon>
        <taxon>Branchiopoda</taxon>
        <taxon>Diplostraca</taxon>
        <taxon>Cladocera</taxon>
        <taxon>Anomopoda</taxon>
        <taxon>Daphniidae</taxon>
        <taxon>Daphnia</taxon>
    </lineage>
</organism>